<organism evidence="4 5">
    <name type="scientific">Candidatus Pseudomonas phytovorans</name>
    <dbReference type="NCBI Taxonomy" id="3121377"/>
    <lineage>
        <taxon>Bacteria</taxon>
        <taxon>Pseudomonadati</taxon>
        <taxon>Pseudomonadota</taxon>
        <taxon>Gammaproteobacteria</taxon>
        <taxon>Pseudomonadales</taxon>
        <taxon>Pseudomonadaceae</taxon>
        <taxon>Pseudomonas</taxon>
    </lineage>
</organism>
<dbReference type="Proteomes" id="UP001216329">
    <property type="component" value="Chromosome"/>
</dbReference>
<evidence type="ECO:0000256" key="1">
    <source>
        <dbReference type="ARBA" id="ARBA00022723"/>
    </source>
</evidence>
<dbReference type="PROSITE" id="PS00903">
    <property type="entry name" value="CYT_DCMP_DEAMINASES_1"/>
    <property type="match status" value="1"/>
</dbReference>
<keyword evidence="1" id="KW-0479">Metal-binding</keyword>
<dbReference type="Pfam" id="PF00383">
    <property type="entry name" value="dCMP_cyt_deam_1"/>
    <property type="match status" value="1"/>
</dbReference>
<name>A0AAJ5WMH3_9PSED</name>
<reference evidence="4" key="1">
    <citation type="submission" date="2023-03" db="EMBL/GenBank/DDBJ databases">
        <title>Andean soil-derived lignocellulolytic bacterial consortium as a source of novel taxa and putative plastic-active enzymes.</title>
        <authorList>
            <person name="Diaz-Garcia L."/>
            <person name="Chuvochina M."/>
            <person name="Feuerriegel G."/>
            <person name="Bunk B."/>
            <person name="Sproer C."/>
            <person name="Streit W.R."/>
            <person name="Rodriguez L.M."/>
            <person name="Overmann J."/>
            <person name="Jimenez D.J."/>
        </authorList>
    </citation>
    <scope>NUCLEOTIDE SEQUENCE</scope>
    <source>
        <strain evidence="4">MAG 876</strain>
    </source>
</reference>
<evidence type="ECO:0000256" key="2">
    <source>
        <dbReference type="ARBA" id="ARBA00022833"/>
    </source>
</evidence>
<evidence type="ECO:0000313" key="5">
    <source>
        <dbReference type="Proteomes" id="UP001216329"/>
    </source>
</evidence>
<dbReference type="Gene3D" id="3.40.140.10">
    <property type="entry name" value="Cytidine Deaminase, domain 2"/>
    <property type="match status" value="1"/>
</dbReference>
<dbReference type="EMBL" id="CP119325">
    <property type="protein sequence ID" value="WEK33355.1"/>
    <property type="molecule type" value="Genomic_DNA"/>
</dbReference>
<gene>
    <name evidence="4" type="ORF">P0Y58_18450</name>
</gene>
<evidence type="ECO:0000313" key="4">
    <source>
        <dbReference type="EMBL" id="WEK33355.1"/>
    </source>
</evidence>
<dbReference type="PANTHER" id="PTHR11079:SF162">
    <property type="entry name" value="RIBOFLAVIN BIOSYNTHESIS PROTEIN PYRD, CHLOROPLASTIC"/>
    <property type="match status" value="1"/>
</dbReference>
<dbReference type="InterPro" id="IPR002125">
    <property type="entry name" value="CMP_dCMP_dom"/>
</dbReference>
<accession>A0AAJ5WMH3</accession>
<dbReference type="GO" id="GO:0008835">
    <property type="term" value="F:diaminohydroxyphosphoribosylaminopyrimidine deaminase activity"/>
    <property type="evidence" value="ECO:0007669"/>
    <property type="project" value="TreeGrafter"/>
</dbReference>
<dbReference type="GO" id="GO:0008270">
    <property type="term" value="F:zinc ion binding"/>
    <property type="evidence" value="ECO:0007669"/>
    <property type="project" value="InterPro"/>
</dbReference>
<dbReference type="AlphaFoldDB" id="A0AAJ5WMH3"/>
<dbReference type="SUPFAM" id="SSF53927">
    <property type="entry name" value="Cytidine deaminase-like"/>
    <property type="match status" value="1"/>
</dbReference>
<protein>
    <submittedName>
        <fullName evidence="4">Bifunctional diaminohydroxyphosphoribosylaminopyrimidine deaminase/5-amino-6-(5-phosphoribosylamino)uracil reductase RibD</fullName>
    </submittedName>
</protein>
<dbReference type="PROSITE" id="PS51747">
    <property type="entry name" value="CYT_DCMP_DEAMINASES_2"/>
    <property type="match status" value="1"/>
</dbReference>
<evidence type="ECO:0000259" key="3">
    <source>
        <dbReference type="PROSITE" id="PS51747"/>
    </source>
</evidence>
<feature type="domain" description="CMP/dCMP-type deaminase" evidence="3">
    <location>
        <begin position="12"/>
        <end position="134"/>
    </location>
</feature>
<dbReference type="InterPro" id="IPR016193">
    <property type="entry name" value="Cytidine_deaminase-like"/>
</dbReference>
<keyword evidence="2" id="KW-0862">Zinc</keyword>
<proteinExistence type="predicted"/>
<dbReference type="CDD" id="cd01284">
    <property type="entry name" value="Riboflavin_deaminase-reductase"/>
    <property type="match status" value="1"/>
</dbReference>
<sequence length="154" mass="16322">MPLALDQNKFDDSDKAFMSQALAHGRRALPACLPNPPVGCVIVREGRIVSFGFTQPPGDHHAEAMALSLLESGLDELTAYVTLEPCSFAGRTPSCALALVSAGVSRVHVAMLDPDPRNAGAGIEILRRAGIEVTVGLLGDEARCDLQLYLLESP</sequence>
<dbReference type="InterPro" id="IPR016192">
    <property type="entry name" value="APOBEC/CMP_deaminase_Zn-bd"/>
</dbReference>
<dbReference type="PANTHER" id="PTHR11079">
    <property type="entry name" value="CYTOSINE DEAMINASE FAMILY MEMBER"/>
    <property type="match status" value="1"/>
</dbReference>